<dbReference type="Proteomes" id="UP000799770">
    <property type="component" value="Unassembled WGS sequence"/>
</dbReference>
<name>A0A6A5ZC57_9PLEO</name>
<proteinExistence type="predicted"/>
<dbReference type="AlphaFoldDB" id="A0A6A5ZC57"/>
<dbReference type="Pfam" id="PF13639">
    <property type="entry name" value="zf-RING_2"/>
    <property type="match status" value="1"/>
</dbReference>
<keyword evidence="2" id="KW-0472">Membrane</keyword>
<protein>
    <recommendedName>
        <fullName evidence="3">RING-type domain-containing protein</fullName>
    </recommendedName>
</protein>
<dbReference type="EMBL" id="ML977319">
    <property type="protein sequence ID" value="KAF2117109.1"/>
    <property type="molecule type" value="Genomic_DNA"/>
</dbReference>
<evidence type="ECO:0000256" key="2">
    <source>
        <dbReference type="SAM" id="Phobius"/>
    </source>
</evidence>
<dbReference type="PROSITE" id="PS50089">
    <property type="entry name" value="ZF_RING_2"/>
    <property type="match status" value="1"/>
</dbReference>
<feature type="transmembrane region" description="Helical" evidence="2">
    <location>
        <begin position="87"/>
        <end position="105"/>
    </location>
</feature>
<organism evidence="4 5">
    <name type="scientific">Lophiotrema nucula</name>
    <dbReference type="NCBI Taxonomy" id="690887"/>
    <lineage>
        <taxon>Eukaryota</taxon>
        <taxon>Fungi</taxon>
        <taxon>Dikarya</taxon>
        <taxon>Ascomycota</taxon>
        <taxon>Pezizomycotina</taxon>
        <taxon>Dothideomycetes</taxon>
        <taxon>Pleosporomycetidae</taxon>
        <taxon>Pleosporales</taxon>
        <taxon>Lophiotremataceae</taxon>
        <taxon>Lophiotrema</taxon>
    </lineage>
</organism>
<evidence type="ECO:0000256" key="1">
    <source>
        <dbReference type="PROSITE-ProRule" id="PRU00175"/>
    </source>
</evidence>
<dbReference type="GO" id="GO:0008270">
    <property type="term" value="F:zinc ion binding"/>
    <property type="evidence" value="ECO:0007669"/>
    <property type="project" value="UniProtKB-KW"/>
</dbReference>
<feature type="transmembrane region" description="Helical" evidence="2">
    <location>
        <begin position="148"/>
        <end position="167"/>
    </location>
</feature>
<evidence type="ECO:0000259" key="3">
    <source>
        <dbReference type="PROSITE" id="PS50089"/>
    </source>
</evidence>
<evidence type="ECO:0000313" key="4">
    <source>
        <dbReference type="EMBL" id="KAF2117109.1"/>
    </source>
</evidence>
<keyword evidence="2" id="KW-1133">Transmembrane helix</keyword>
<evidence type="ECO:0000313" key="5">
    <source>
        <dbReference type="Proteomes" id="UP000799770"/>
    </source>
</evidence>
<keyword evidence="5" id="KW-1185">Reference proteome</keyword>
<reference evidence="4" key="1">
    <citation type="journal article" date="2020" name="Stud. Mycol.">
        <title>101 Dothideomycetes genomes: a test case for predicting lifestyles and emergence of pathogens.</title>
        <authorList>
            <person name="Haridas S."/>
            <person name="Albert R."/>
            <person name="Binder M."/>
            <person name="Bloem J."/>
            <person name="Labutti K."/>
            <person name="Salamov A."/>
            <person name="Andreopoulos B."/>
            <person name="Baker S."/>
            <person name="Barry K."/>
            <person name="Bills G."/>
            <person name="Bluhm B."/>
            <person name="Cannon C."/>
            <person name="Castanera R."/>
            <person name="Culley D."/>
            <person name="Daum C."/>
            <person name="Ezra D."/>
            <person name="Gonzalez J."/>
            <person name="Henrissat B."/>
            <person name="Kuo A."/>
            <person name="Liang C."/>
            <person name="Lipzen A."/>
            <person name="Lutzoni F."/>
            <person name="Magnuson J."/>
            <person name="Mondo S."/>
            <person name="Nolan M."/>
            <person name="Ohm R."/>
            <person name="Pangilinan J."/>
            <person name="Park H.-J."/>
            <person name="Ramirez L."/>
            <person name="Alfaro M."/>
            <person name="Sun H."/>
            <person name="Tritt A."/>
            <person name="Yoshinaga Y."/>
            <person name="Zwiers L.-H."/>
            <person name="Turgeon B."/>
            <person name="Goodwin S."/>
            <person name="Spatafora J."/>
            <person name="Crous P."/>
            <person name="Grigoriev I."/>
        </authorList>
    </citation>
    <scope>NUCLEOTIDE SEQUENCE</scope>
    <source>
        <strain evidence="4">CBS 627.86</strain>
    </source>
</reference>
<feature type="domain" description="RING-type" evidence="3">
    <location>
        <begin position="27"/>
        <end position="72"/>
    </location>
</feature>
<keyword evidence="1" id="KW-0863">Zinc-finger</keyword>
<keyword evidence="1" id="KW-0479">Metal-binding</keyword>
<dbReference type="SUPFAM" id="SSF57850">
    <property type="entry name" value="RING/U-box"/>
    <property type="match status" value="1"/>
</dbReference>
<dbReference type="InterPro" id="IPR001841">
    <property type="entry name" value="Znf_RING"/>
</dbReference>
<dbReference type="OrthoDB" id="3691193at2759"/>
<dbReference type="InterPro" id="IPR013083">
    <property type="entry name" value="Znf_RING/FYVE/PHD"/>
</dbReference>
<keyword evidence="1" id="KW-0862">Zinc</keyword>
<feature type="transmembrane region" description="Helical" evidence="2">
    <location>
        <begin position="231"/>
        <end position="253"/>
    </location>
</feature>
<keyword evidence="2" id="KW-0812">Transmembrane</keyword>
<dbReference type="Gene3D" id="3.30.40.10">
    <property type="entry name" value="Zinc/RING finger domain, C3HC4 (zinc finger)"/>
    <property type="match status" value="1"/>
</dbReference>
<sequence>MVPSKKDFIANNIIPANDNDAFNDGKCAYCWGTYDDDHLPARILPCNHVFGWPCIMEWLDSSATSHLCMVCRTQLYQADFWTDMKRISVVASLQVILTFFAVNFFKIPRWLRKVILAWTFRNEPCVWAHKILSWTDFRHRNPAVQTDMAFLLISLFEILTHLFILFATKSALELPLLFTDSAFCLWDNWAISSPEGKATASSLHILMALNAARLGWRDFIQGKIHNRKDQVLLAAFFVGTVVLQHFEHLWIIVCYYQSWSATVGWFGYAIHIWNHLDIVDVLRYMVQRIVAGS</sequence>
<accession>A0A6A5ZC57</accession>
<gene>
    <name evidence="4" type="ORF">BDV96DRAFT_19164</name>
</gene>